<reference evidence="2" key="1">
    <citation type="submission" date="2021-04" db="EMBL/GenBank/DDBJ databases">
        <title>Genome based classification of Actinospica acidithermotolerans sp. nov., an actinobacterium isolated from an Indonesian hot spring.</title>
        <authorList>
            <person name="Kusuma A.B."/>
            <person name="Putra K.E."/>
            <person name="Nafisah S."/>
            <person name="Loh J."/>
            <person name="Nouioui I."/>
            <person name="Goodfellow M."/>
        </authorList>
    </citation>
    <scope>NUCLEOTIDE SEQUENCE</scope>
    <source>
        <strain evidence="2">CSCA 57</strain>
    </source>
</reference>
<gene>
    <name evidence="2" type="ORF">KDL01_00800</name>
</gene>
<dbReference type="SUPFAM" id="SSF47336">
    <property type="entry name" value="ACP-like"/>
    <property type="match status" value="1"/>
</dbReference>
<comment type="caution">
    <text evidence="2">The sequence shown here is derived from an EMBL/GenBank/DDBJ whole genome shotgun (WGS) entry which is preliminary data.</text>
</comment>
<dbReference type="RefSeq" id="WP_212526308.1">
    <property type="nucleotide sequence ID" value="NZ_JAGSOG010000002.1"/>
</dbReference>
<dbReference type="Gene3D" id="1.10.1200.10">
    <property type="entry name" value="ACP-like"/>
    <property type="match status" value="1"/>
</dbReference>
<evidence type="ECO:0000259" key="1">
    <source>
        <dbReference type="PROSITE" id="PS50075"/>
    </source>
</evidence>
<sequence>MPDNDASSVATMITRFILETKGPAALVEFSDDTELIDGLGFDSVDLVSFMAWIENWTGSSIPDSDYSIGNFSTVGAVRRYIAGGR</sequence>
<protein>
    <submittedName>
        <fullName evidence="2">Acyl carrier protein</fullName>
    </submittedName>
</protein>
<dbReference type="InterPro" id="IPR009081">
    <property type="entry name" value="PP-bd_ACP"/>
</dbReference>
<dbReference type="Pfam" id="PF00550">
    <property type="entry name" value="PP-binding"/>
    <property type="match status" value="1"/>
</dbReference>
<dbReference type="InterPro" id="IPR036736">
    <property type="entry name" value="ACP-like_sf"/>
</dbReference>
<dbReference type="EMBL" id="JAGSOG010000002">
    <property type="protein sequence ID" value="MBR7831775.1"/>
    <property type="molecule type" value="Genomic_DNA"/>
</dbReference>
<dbReference type="PROSITE" id="PS50075">
    <property type="entry name" value="CARRIER"/>
    <property type="match status" value="1"/>
</dbReference>
<proteinExistence type="predicted"/>
<feature type="domain" description="Carrier" evidence="1">
    <location>
        <begin position="7"/>
        <end position="85"/>
    </location>
</feature>
<dbReference type="Proteomes" id="UP000675781">
    <property type="component" value="Unassembled WGS sequence"/>
</dbReference>
<keyword evidence="3" id="KW-1185">Reference proteome</keyword>
<evidence type="ECO:0000313" key="3">
    <source>
        <dbReference type="Proteomes" id="UP000675781"/>
    </source>
</evidence>
<accession>A0A941EJ98</accession>
<evidence type="ECO:0000313" key="2">
    <source>
        <dbReference type="EMBL" id="MBR7831775.1"/>
    </source>
</evidence>
<organism evidence="2 3">
    <name type="scientific">Actinospica durhamensis</name>
    <dbReference type="NCBI Taxonomy" id="1508375"/>
    <lineage>
        <taxon>Bacteria</taxon>
        <taxon>Bacillati</taxon>
        <taxon>Actinomycetota</taxon>
        <taxon>Actinomycetes</taxon>
        <taxon>Catenulisporales</taxon>
        <taxon>Actinospicaceae</taxon>
        <taxon>Actinospica</taxon>
    </lineage>
</organism>
<name>A0A941EJ98_9ACTN</name>
<dbReference type="AlphaFoldDB" id="A0A941EJ98"/>